<keyword evidence="2" id="KW-1185">Reference proteome</keyword>
<dbReference type="Proteomes" id="UP000007431">
    <property type="component" value="Unassembled WGS sequence"/>
</dbReference>
<protein>
    <submittedName>
        <fullName evidence="1">Uncharacterized protein</fullName>
    </submittedName>
</protein>
<evidence type="ECO:0000313" key="2">
    <source>
        <dbReference type="Proteomes" id="UP000007431"/>
    </source>
</evidence>
<dbReference type="OMA" id="WKDISIC"/>
<organism evidence="2">
    <name type="scientific">Schizophyllum commune (strain H4-8 / FGSC 9210)</name>
    <name type="common">Split gill fungus</name>
    <dbReference type="NCBI Taxonomy" id="578458"/>
    <lineage>
        <taxon>Eukaryota</taxon>
        <taxon>Fungi</taxon>
        <taxon>Dikarya</taxon>
        <taxon>Basidiomycota</taxon>
        <taxon>Agaricomycotina</taxon>
        <taxon>Agaricomycetes</taxon>
        <taxon>Agaricomycetidae</taxon>
        <taxon>Agaricales</taxon>
        <taxon>Schizophyllaceae</taxon>
        <taxon>Schizophyllum</taxon>
    </lineage>
</organism>
<dbReference type="InterPro" id="IPR032675">
    <property type="entry name" value="LRR_dom_sf"/>
</dbReference>
<dbReference type="EMBL" id="GL377306">
    <property type="protein sequence ID" value="EFI96950.1"/>
    <property type="molecule type" value="Genomic_DNA"/>
</dbReference>
<feature type="non-terminal residue" evidence="1">
    <location>
        <position position="463"/>
    </location>
</feature>
<gene>
    <name evidence="1" type="ORF">SCHCODRAFT_109181</name>
</gene>
<dbReference type="Gene3D" id="3.80.10.10">
    <property type="entry name" value="Ribonuclease Inhibitor"/>
    <property type="match status" value="1"/>
</dbReference>
<accession>D8Q5D4</accession>
<dbReference type="VEuPathDB" id="FungiDB:SCHCODRAFT_02578235"/>
<dbReference type="AlphaFoldDB" id="D8Q5D4"/>
<name>D8Q5D4_SCHCM</name>
<evidence type="ECO:0000313" key="1">
    <source>
        <dbReference type="EMBL" id="EFI96950.1"/>
    </source>
</evidence>
<dbReference type="KEGG" id="scm:SCHCO_02578235"/>
<dbReference type="Gene3D" id="1.20.1280.50">
    <property type="match status" value="1"/>
</dbReference>
<dbReference type="RefSeq" id="XP_003031853.1">
    <property type="nucleotide sequence ID" value="XM_003031807.1"/>
</dbReference>
<dbReference type="OrthoDB" id="3365698at2759"/>
<reference evidence="1 2" key="1">
    <citation type="journal article" date="2010" name="Nat. Biotechnol.">
        <title>Genome sequence of the model mushroom Schizophyllum commune.</title>
        <authorList>
            <person name="Ohm R.A."/>
            <person name="de Jong J.F."/>
            <person name="Lugones L.G."/>
            <person name="Aerts A."/>
            <person name="Kothe E."/>
            <person name="Stajich J.E."/>
            <person name="de Vries R.P."/>
            <person name="Record E."/>
            <person name="Levasseur A."/>
            <person name="Baker S.E."/>
            <person name="Bartholomew K.A."/>
            <person name="Coutinho P.M."/>
            <person name="Erdmann S."/>
            <person name="Fowler T.J."/>
            <person name="Gathman A.C."/>
            <person name="Lombard V."/>
            <person name="Henrissat B."/>
            <person name="Knabe N."/>
            <person name="Kuees U."/>
            <person name="Lilly W.W."/>
            <person name="Lindquist E."/>
            <person name="Lucas S."/>
            <person name="Magnuson J.K."/>
            <person name="Piumi F."/>
            <person name="Raudaskoski M."/>
            <person name="Salamov A."/>
            <person name="Schmutz J."/>
            <person name="Schwarze F.W.M.R."/>
            <person name="vanKuyk P.A."/>
            <person name="Horton J.S."/>
            <person name="Grigoriev I.V."/>
            <person name="Woesten H.A.B."/>
        </authorList>
    </citation>
    <scope>NUCLEOTIDE SEQUENCE [LARGE SCALE GENOMIC DNA]</scope>
    <source>
        <strain evidence="2">H4-8 / FGSC 9210</strain>
    </source>
</reference>
<dbReference type="eggNOG" id="ENOG502RCAK">
    <property type="taxonomic scope" value="Eukaryota"/>
</dbReference>
<sequence>MDDDTATRRATSSISALPPETLVEIFDVCRIRHHYDDLDLDALTVRAGPPTVTAVCANWRRLAIASPSLWTDVHLNIYSPAVLPDAAPLLETFLSRSMNLPLHVCITLRRSIVWEEQEVLPLRLLVEQSMRWASLEACVDIFLCRSLIPIYGRLPILRTVRFKTLTKCDNVEWAPFRDIFSDCPMLINFDGESDSPFLLPWEQLQRLKLRLSIPTEAAERATRVRALSLTWYSSDSHTPDVNDILHRPHLQKATLEFHLLRRIRAPLLSECHIDDIVGLHAMRPQRIQDVADYIRANCNSITTLSLRPSPVDPEALQALLMKCPALRRLQLEILTNYEASDEDDARVHTRMTKALTVCAGEVPLLPALVDLRVIMRSVRSAESVSGYEQVLRSRTLPHDGVAALQSFTLKVQAGLGPQLADVLARLSRFNSEGCHAGCGPKVDIEEGVSYWKLENTWDRWTEV</sequence>
<dbReference type="InParanoid" id="D8Q5D4"/>
<dbReference type="HOGENOM" id="CLU_033268_0_0_1"/>
<dbReference type="GeneID" id="9589935"/>
<proteinExistence type="predicted"/>